<evidence type="ECO:0000256" key="3">
    <source>
        <dbReference type="ARBA" id="ARBA00022692"/>
    </source>
</evidence>
<dbReference type="Pfam" id="PF19055">
    <property type="entry name" value="ABC2_membrane_7"/>
    <property type="match status" value="1"/>
</dbReference>
<dbReference type="InterPro" id="IPR003593">
    <property type="entry name" value="AAA+_ATPase"/>
</dbReference>
<feature type="transmembrane region" description="Helical" evidence="8">
    <location>
        <begin position="389"/>
        <end position="409"/>
    </location>
</feature>
<evidence type="ECO:0000256" key="1">
    <source>
        <dbReference type="ARBA" id="ARBA00004141"/>
    </source>
</evidence>
<proteinExistence type="predicted"/>
<accession>A0ABP0TKF7</accession>
<sequence>MANKAFEGGGDGTPAETVMEEGRMSPFSFLGWKKSPSPESRHTFPPSTTEKALVYYNLSVKNLSYKVKTKVKKVVQDKVLLNNVTARANHSEVLAIVGPSGSSKTTFLDALAGRIDPRSLHGQILVNQSPIDAAFKRVSGYVMQDDALFPCLTTRETLLFSARLRLPGSMSYQEKAQRVDSLIQQLGLVSCADTYVGDHKIRGVSGGERRRVSIGVDLIHDPSVLFLDEPTSGLDSTSALQVMQILSQMAVTRHRTVLLTIHQPSYRLIETINKFLVLARGNVIYHGGISGMADHFSGLGHSMPAHVNVVEYALDVIDDNQDQPEGLQKLLESQKKSEGIKEIKMLNSSTDESTSAEIYKPAFANSFISESIVLGQRNLLNIFRSKELFLGRVGLMVVVGLTMATLFLHSHHTRKGVQQRVGYIGFTLALFIFTSTEALPIFLSERQIFIRETSRGAYRASTYTMAQAAVILPFLFVLATIYSLISYFAIGLVTNAGAFFFFVLILFLTLAVANALVSFVGSIVPDYSAGQSLATAICSYFFLFSGFFITRTGIPKYWIWIHYLSIFKYPYEALLANEFNHLPGVIWYDNLDSNAILSSYALGKVHIWIDVVVLIVFTIMYRVLFYMALRFNTKNLRK</sequence>
<keyword evidence="2" id="KW-0813">Transport</keyword>
<evidence type="ECO:0000256" key="7">
    <source>
        <dbReference type="ARBA" id="ARBA00023136"/>
    </source>
</evidence>
<dbReference type="Gene3D" id="3.40.50.300">
    <property type="entry name" value="P-loop containing nucleotide triphosphate hydrolases"/>
    <property type="match status" value="1"/>
</dbReference>
<keyword evidence="3 8" id="KW-0812">Transmembrane</keyword>
<protein>
    <recommendedName>
        <fullName evidence="9">ABC transporter domain-containing protein</fullName>
    </recommendedName>
</protein>
<dbReference type="InterPro" id="IPR027417">
    <property type="entry name" value="P-loop_NTPase"/>
</dbReference>
<keyword evidence="7 8" id="KW-0472">Membrane</keyword>
<dbReference type="Pfam" id="PF00005">
    <property type="entry name" value="ABC_tran"/>
    <property type="match status" value="1"/>
</dbReference>
<evidence type="ECO:0000256" key="6">
    <source>
        <dbReference type="ARBA" id="ARBA00022989"/>
    </source>
</evidence>
<dbReference type="Proteomes" id="UP001497512">
    <property type="component" value="Chromosome 12"/>
</dbReference>
<gene>
    <name evidence="10" type="ORF">CSSPTR1EN2_LOCUS4650</name>
</gene>
<dbReference type="InterPro" id="IPR003439">
    <property type="entry name" value="ABC_transporter-like_ATP-bd"/>
</dbReference>
<dbReference type="InterPro" id="IPR050352">
    <property type="entry name" value="ABCG_transporters"/>
</dbReference>
<evidence type="ECO:0000256" key="2">
    <source>
        <dbReference type="ARBA" id="ARBA00022448"/>
    </source>
</evidence>
<evidence type="ECO:0000313" key="11">
    <source>
        <dbReference type="Proteomes" id="UP001497512"/>
    </source>
</evidence>
<evidence type="ECO:0000313" key="10">
    <source>
        <dbReference type="EMBL" id="CAK9198865.1"/>
    </source>
</evidence>
<feature type="domain" description="ABC transporter" evidence="9">
    <location>
        <begin position="58"/>
        <end position="305"/>
    </location>
</feature>
<keyword evidence="5" id="KW-0067">ATP-binding</keyword>
<feature type="transmembrane region" description="Helical" evidence="8">
    <location>
        <begin position="607"/>
        <end position="629"/>
    </location>
</feature>
<dbReference type="InterPro" id="IPR013525">
    <property type="entry name" value="ABC2_TM"/>
</dbReference>
<organism evidence="10 11">
    <name type="scientific">Sphagnum troendelagicum</name>
    <dbReference type="NCBI Taxonomy" id="128251"/>
    <lineage>
        <taxon>Eukaryota</taxon>
        <taxon>Viridiplantae</taxon>
        <taxon>Streptophyta</taxon>
        <taxon>Embryophyta</taxon>
        <taxon>Bryophyta</taxon>
        <taxon>Sphagnophytina</taxon>
        <taxon>Sphagnopsida</taxon>
        <taxon>Sphagnales</taxon>
        <taxon>Sphagnaceae</taxon>
        <taxon>Sphagnum</taxon>
    </lineage>
</organism>
<comment type="subcellular location">
    <subcellularLocation>
        <location evidence="1">Membrane</location>
        <topology evidence="1">Multi-pass membrane protein</topology>
    </subcellularLocation>
</comment>
<evidence type="ECO:0000256" key="8">
    <source>
        <dbReference type="SAM" id="Phobius"/>
    </source>
</evidence>
<feature type="transmembrane region" description="Helical" evidence="8">
    <location>
        <begin position="464"/>
        <end position="490"/>
    </location>
</feature>
<feature type="transmembrane region" description="Helical" evidence="8">
    <location>
        <begin position="533"/>
        <end position="554"/>
    </location>
</feature>
<evidence type="ECO:0000259" key="9">
    <source>
        <dbReference type="PROSITE" id="PS50893"/>
    </source>
</evidence>
<feature type="transmembrane region" description="Helical" evidence="8">
    <location>
        <begin position="496"/>
        <end position="521"/>
    </location>
</feature>
<dbReference type="Pfam" id="PF01061">
    <property type="entry name" value="ABC2_membrane"/>
    <property type="match status" value="1"/>
</dbReference>
<dbReference type="PROSITE" id="PS50893">
    <property type="entry name" value="ABC_TRANSPORTER_2"/>
    <property type="match status" value="1"/>
</dbReference>
<dbReference type="PANTHER" id="PTHR48041:SF134">
    <property type="entry name" value="ABC TRANSPORTER G FAMILY"/>
    <property type="match status" value="1"/>
</dbReference>
<keyword evidence="4" id="KW-0547">Nucleotide-binding</keyword>
<keyword evidence="11" id="KW-1185">Reference proteome</keyword>
<keyword evidence="6 8" id="KW-1133">Transmembrane helix</keyword>
<dbReference type="InterPro" id="IPR017871">
    <property type="entry name" value="ABC_transporter-like_CS"/>
</dbReference>
<dbReference type="CDD" id="cd03213">
    <property type="entry name" value="ABCG_EPDR"/>
    <property type="match status" value="1"/>
</dbReference>
<name>A0ABP0TKF7_9BRYO</name>
<evidence type="ECO:0000256" key="4">
    <source>
        <dbReference type="ARBA" id="ARBA00022741"/>
    </source>
</evidence>
<evidence type="ECO:0000256" key="5">
    <source>
        <dbReference type="ARBA" id="ARBA00022840"/>
    </source>
</evidence>
<dbReference type="PROSITE" id="PS00211">
    <property type="entry name" value="ABC_TRANSPORTER_1"/>
    <property type="match status" value="1"/>
</dbReference>
<feature type="transmembrane region" description="Helical" evidence="8">
    <location>
        <begin position="421"/>
        <end position="443"/>
    </location>
</feature>
<dbReference type="SMART" id="SM00382">
    <property type="entry name" value="AAA"/>
    <property type="match status" value="1"/>
</dbReference>
<reference evidence="10" key="1">
    <citation type="submission" date="2024-02" db="EMBL/GenBank/DDBJ databases">
        <authorList>
            <consortium name="ELIXIR-Norway"/>
            <consortium name="Elixir Norway"/>
        </authorList>
    </citation>
    <scope>NUCLEOTIDE SEQUENCE</scope>
</reference>
<dbReference type="PANTHER" id="PTHR48041">
    <property type="entry name" value="ABC TRANSPORTER G FAMILY MEMBER 28"/>
    <property type="match status" value="1"/>
</dbReference>
<dbReference type="InterPro" id="IPR043926">
    <property type="entry name" value="ABCG_dom"/>
</dbReference>
<dbReference type="EMBL" id="OZ019904">
    <property type="protein sequence ID" value="CAK9198865.1"/>
    <property type="molecule type" value="Genomic_DNA"/>
</dbReference>
<dbReference type="SUPFAM" id="SSF52540">
    <property type="entry name" value="P-loop containing nucleoside triphosphate hydrolases"/>
    <property type="match status" value="1"/>
</dbReference>